<feature type="region of interest" description="Disordered" evidence="1">
    <location>
        <begin position="155"/>
        <end position="189"/>
    </location>
</feature>
<dbReference type="EMBL" id="CP034412">
    <property type="protein sequence ID" value="QCY47500.1"/>
    <property type="molecule type" value="Genomic_DNA"/>
</dbReference>
<evidence type="ECO:0000313" key="4">
    <source>
        <dbReference type="Proteomes" id="UP000307000"/>
    </source>
</evidence>
<dbReference type="InterPro" id="IPR021443">
    <property type="entry name" value="DUF3093"/>
</dbReference>
<dbReference type="RefSeq" id="WP_138177981.1">
    <property type="nucleotide sequence ID" value="NZ_CP034412.1"/>
</dbReference>
<dbReference type="Pfam" id="PF11292">
    <property type="entry name" value="DUF3093"/>
    <property type="match status" value="1"/>
</dbReference>
<feature type="transmembrane region" description="Helical" evidence="2">
    <location>
        <begin position="24"/>
        <end position="57"/>
    </location>
</feature>
<dbReference type="AlphaFoldDB" id="A0A5B7WWA6"/>
<dbReference type="KEGG" id="gcr:GcLGCM259_1782"/>
<keyword evidence="2" id="KW-0812">Transmembrane</keyword>
<name>A0A5B7WWA6_9MICC</name>
<gene>
    <name evidence="3" type="ORF">GcLGCM259_1782</name>
</gene>
<sequence>MSIASSGESTVLFNEKLWPSAGTWIWPLLLALTAGVALAPIGVAWGILAGVIAFVVMTVILMLNTPQITVTEDSVRVGRANIERQYVGEVIGYRGQEAFEQRGQKLHGLAYMNLRGWVDAVVKLEITDPRDQTPYWLTSTRRPEELTRALGGVMNAYRQPDEVPAAEDVTAEDQAQPESRSNHGDSQGQ</sequence>
<reference evidence="3 4" key="1">
    <citation type="submission" date="2018-12" db="EMBL/GenBank/DDBJ databases">
        <title>Complete Genome Sequence of Glutamicibacter creatinolyticus strain LGCM259,isolated from an abscess of a 12-year-old mare in Italy.</title>
        <authorList>
            <person name="Santos R.G."/>
            <person name="Silva A.L."/>
            <person name="Seyffert N."/>
            <person name="Castro T.L.P."/>
            <person name="Attili A.R."/>
            <person name="Rifici C."/>
            <person name="Mazzullo G."/>
            <person name="Brenig B."/>
            <person name="Venanzi F."/>
            <person name="Azevedo V."/>
        </authorList>
    </citation>
    <scope>NUCLEOTIDE SEQUENCE [LARGE SCALE GENOMIC DNA]</scope>
    <source>
        <strain evidence="3 4">LGCM 259</strain>
    </source>
</reference>
<accession>A0A5B7WWA6</accession>
<evidence type="ECO:0000313" key="3">
    <source>
        <dbReference type="EMBL" id="QCY47500.1"/>
    </source>
</evidence>
<keyword evidence="4" id="KW-1185">Reference proteome</keyword>
<keyword evidence="2" id="KW-1133">Transmembrane helix</keyword>
<keyword evidence="2" id="KW-0472">Membrane</keyword>
<dbReference type="Proteomes" id="UP000307000">
    <property type="component" value="Chromosome"/>
</dbReference>
<feature type="compositionally biased region" description="Polar residues" evidence="1">
    <location>
        <begin position="176"/>
        <end position="189"/>
    </location>
</feature>
<organism evidence="3 4">
    <name type="scientific">Glutamicibacter creatinolyticus</name>
    <dbReference type="NCBI Taxonomy" id="162496"/>
    <lineage>
        <taxon>Bacteria</taxon>
        <taxon>Bacillati</taxon>
        <taxon>Actinomycetota</taxon>
        <taxon>Actinomycetes</taxon>
        <taxon>Micrococcales</taxon>
        <taxon>Micrococcaceae</taxon>
        <taxon>Glutamicibacter</taxon>
    </lineage>
</organism>
<protein>
    <recommendedName>
        <fullName evidence="5">DUF3093 domain-containing protein</fullName>
    </recommendedName>
</protein>
<proteinExistence type="predicted"/>
<evidence type="ECO:0008006" key="5">
    <source>
        <dbReference type="Google" id="ProtNLM"/>
    </source>
</evidence>
<evidence type="ECO:0000256" key="1">
    <source>
        <dbReference type="SAM" id="MobiDB-lite"/>
    </source>
</evidence>
<evidence type="ECO:0000256" key="2">
    <source>
        <dbReference type="SAM" id="Phobius"/>
    </source>
</evidence>